<comment type="caution">
    <text evidence="1">The sequence shown here is derived from an EMBL/GenBank/DDBJ whole genome shotgun (WGS) entry which is preliminary data.</text>
</comment>
<evidence type="ECO:0000313" key="1">
    <source>
        <dbReference type="EMBL" id="KAK6206318.1"/>
    </source>
</evidence>
<dbReference type="AlphaFoldDB" id="A0AAV9SSW7"/>
<name>A0AAV9SSW7_9PEZI</name>
<sequence>MRLFAYEKAKIVLVSAVPSLNINPVGINYIAQVFAEMPIVSSNFAPFG</sequence>
<evidence type="ECO:0000313" key="2">
    <source>
        <dbReference type="Proteomes" id="UP001327957"/>
    </source>
</evidence>
<dbReference type="Proteomes" id="UP001327957">
    <property type="component" value="Unassembled WGS sequence"/>
</dbReference>
<dbReference type="EMBL" id="JASAOK010000056">
    <property type="protein sequence ID" value="KAK6206318.1"/>
    <property type="molecule type" value="Genomic_DNA"/>
</dbReference>
<keyword evidence="2" id="KW-1185">Reference proteome</keyword>
<reference evidence="1 2" key="1">
    <citation type="submission" date="2023-04" db="EMBL/GenBank/DDBJ databases">
        <title>Colletotrichum tabacum stain YC1 causing leaf anthracnose on Nicotiana tabacum(L.) cv.</title>
        <authorList>
            <person name="Ji Z."/>
            <person name="Wang M."/>
            <person name="Zhang J."/>
            <person name="Wang N."/>
            <person name="Zhou Z."/>
        </authorList>
    </citation>
    <scope>NUCLEOTIDE SEQUENCE [LARGE SCALE GENOMIC DNA]</scope>
    <source>
        <strain evidence="1 2">YC1</strain>
    </source>
</reference>
<protein>
    <submittedName>
        <fullName evidence="1">Uncharacterized protein</fullName>
    </submittedName>
</protein>
<gene>
    <name evidence="1" type="ORF">QIS74_13737</name>
</gene>
<organism evidence="1 2">
    <name type="scientific">Colletotrichum tabaci</name>
    <dbReference type="NCBI Taxonomy" id="1209068"/>
    <lineage>
        <taxon>Eukaryota</taxon>
        <taxon>Fungi</taxon>
        <taxon>Dikarya</taxon>
        <taxon>Ascomycota</taxon>
        <taxon>Pezizomycotina</taxon>
        <taxon>Sordariomycetes</taxon>
        <taxon>Hypocreomycetidae</taxon>
        <taxon>Glomerellales</taxon>
        <taxon>Glomerellaceae</taxon>
        <taxon>Colletotrichum</taxon>
        <taxon>Colletotrichum destructivum species complex</taxon>
    </lineage>
</organism>
<proteinExistence type="predicted"/>
<accession>A0AAV9SSW7</accession>